<dbReference type="PANTHER" id="PTHR38790">
    <property type="entry name" value="2EXR DOMAIN-CONTAINING PROTEIN-RELATED"/>
    <property type="match status" value="1"/>
</dbReference>
<dbReference type="GeneID" id="54407307"/>
<keyword evidence="1" id="KW-0812">Transmembrane</keyword>
<name>A0A6A6A5Z6_9PLEO</name>
<organism evidence="3 4">
    <name type="scientific">Dothidotthia symphoricarpi CBS 119687</name>
    <dbReference type="NCBI Taxonomy" id="1392245"/>
    <lineage>
        <taxon>Eukaryota</taxon>
        <taxon>Fungi</taxon>
        <taxon>Dikarya</taxon>
        <taxon>Ascomycota</taxon>
        <taxon>Pezizomycotina</taxon>
        <taxon>Dothideomycetes</taxon>
        <taxon>Pleosporomycetidae</taxon>
        <taxon>Pleosporales</taxon>
        <taxon>Dothidotthiaceae</taxon>
        <taxon>Dothidotthia</taxon>
    </lineage>
</organism>
<keyword evidence="4" id="KW-1185">Reference proteome</keyword>
<dbReference type="Pfam" id="PF24864">
    <property type="entry name" value="DUF7730"/>
    <property type="match status" value="1"/>
</dbReference>
<proteinExistence type="predicted"/>
<evidence type="ECO:0000313" key="4">
    <source>
        <dbReference type="Proteomes" id="UP000799771"/>
    </source>
</evidence>
<reference evidence="3" key="1">
    <citation type="journal article" date="2020" name="Stud. Mycol.">
        <title>101 Dothideomycetes genomes: a test case for predicting lifestyles and emergence of pathogens.</title>
        <authorList>
            <person name="Haridas S."/>
            <person name="Albert R."/>
            <person name="Binder M."/>
            <person name="Bloem J."/>
            <person name="Labutti K."/>
            <person name="Salamov A."/>
            <person name="Andreopoulos B."/>
            <person name="Baker S."/>
            <person name="Barry K."/>
            <person name="Bills G."/>
            <person name="Bluhm B."/>
            <person name="Cannon C."/>
            <person name="Castanera R."/>
            <person name="Culley D."/>
            <person name="Daum C."/>
            <person name="Ezra D."/>
            <person name="Gonzalez J."/>
            <person name="Henrissat B."/>
            <person name="Kuo A."/>
            <person name="Liang C."/>
            <person name="Lipzen A."/>
            <person name="Lutzoni F."/>
            <person name="Magnuson J."/>
            <person name="Mondo S."/>
            <person name="Nolan M."/>
            <person name="Ohm R."/>
            <person name="Pangilinan J."/>
            <person name="Park H.-J."/>
            <person name="Ramirez L."/>
            <person name="Alfaro M."/>
            <person name="Sun H."/>
            <person name="Tritt A."/>
            <person name="Yoshinaga Y."/>
            <person name="Zwiers L.-H."/>
            <person name="Turgeon B."/>
            <person name="Goodwin S."/>
            <person name="Spatafora J."/>
            <person name="Crous P."/>
            <person name="Grigoriev I."/>
        </authorList>
    </citation>
    <scope>NUCLEOTIDE SEQUENCE</scope>
    <source>
        <strain evidence="3">CBS 119687</strain>
    </source>
</reference>
<dbReference type="InterPro" id="IPR056632">
    <property type="entry name" value="DUF7730"/>
</dbReference>
<evidence type="ECO:0000256" key="1">
    <source>
        <dbReference type="SAM" id="Phobius"/>
    </source>
</evidence>
<evidence type="ECO:0000313" key="3">
    <source>
        <dbReference type="EMBL" id="KAF2126595.1"/>
    </source>
</evidence>
<sequence length="297" mass="34888">MFDRTKDNARYLWEDSRLLRFCVKGLSCTFCIIHSWGWMCMQEPGMNKQAKRDATLTEINQRRRERQLKKRKRSVSVDVDPWGRKAMGEQHQSLFFCKLPAELRLRVYEMLLLESGDEASIDATTNDNDDEMCCITPNAVEKNFLRLRAKIPRPVALLRTCKRMHVHHPSTPIPPAASKAFLTYREAIDLIYSHGTFAFPSYKCFFAFSRAVPFQRLERLKRITIDFSIRWDNKVFDKHPFYRGAYEHSDFIAVIASMPALRAVHLVLDPLWWTDDPRTGRTMLVEKWAVNEVVRLR</sequence>
<keyword evidence="1" id="KW-1133">Transmembrane helix</keyword>
<evidence type="ECO:0000259" key="2">
    <source>
        <dbReference type="Pfam" id="PF24864"/>
    </source>
</evidence>
<dbReference type="OrthoDB" id="3801532at2759"/>
<feature type="transmembrane region" description="Helical" evidence="1">
    <location>
        <begin position="21"/>
        <end position="39"/>
    </location>
</feature>
<keyword evidence="1" id="KW-0472">Membrane</keyword>
<gene>
    <name evidence="3" type="ORF">P153DRAFT_359565</name>
</gene>
<dbReference type="RefSeq" id="XP_033520987.1">
    <property type="nucleotide sequence ID" value="XM_033666875.1"/>
</dbReference>
<feature type="domain" description="DUF7730" evidence="2">
    <location>
        <begin position="184"/>
        <end position="286"/>
    </location>
</feature>
<protein>
    <recommendedName>
        <fullName evidence="2">DUF7730 domain-containing protein</fullName>
    </recommendedName>
</protein>
<dbReference type="AlphaFoldDB" id="A0A6A6A5Z6"/>
<accession>A0A6A6A5Z6</accession>
<dbReference type="EMBL" id="ML977513">
    <property type="protein sequence ID" value="KAF2126595.1"/>
    <property type="molecule type" value="Genomic_DNA"/>
</dbReference>
<dbReference type="Proteomes" id="UP000799771">
    <property type="component" value="Unassembled WGS sequence"/>
</dbReference>